<keyword evidence="7" id="KW-1185">Reference proteome</keyword>
<organism evidence="6 7">
    <name type="scientific">Bartonella silvatica</name>
    <dbReference type="NCBI Taxonomy" id="357760"/>
    <lineage>
        <taxon>Bacteria</taxon>
        <taxon>Pseudomonadati</taxon>
        <taxon>Pseudomonadota</taxon>
        <taxon>Alphaproteobacteria</taxon>
        <taxon>Hyphomicrobiales</taxon>
        <taxon>Bartonellaceae</taxon>
        <taxon>Bartonella</taxon>
    </lineage>
</organism>
<dbReference type="Pfam" id="PF05101">
    <property type="entry name" value="VirB3"/>
    <property type="match status" value="1"/>
</dbReference>
<evidence type="ECO:0000256" key="3">
    <source>
        <dbReference type="ARBA" id="ARBA00022989"/>
    </source>
</evidence>
<gene>
    <name evidence="6" type="ORF">ABID23_000250</name>
</gene>
<evidence type="ECO:0000313" key="6">
    <source>
        <dbReference type="EMBL" id="MET3589180.1"/>
    </source>
</evidence>
<name>A0ABV2HF71_9HYPH</name>
<evidence type="ECO:0000313" key="7">
    <source>
        <dbReference type="Proteomes" id="UP001549086"/>
    </source>
</evidence>
<keyword evidence="2 5" id="KW-0812">Transmembrane</keyword>
<comment type="caution">
    <text evidence="6">The sequence shown here is derived from an EMBL/GenBank/DDBJ whole genome shotgun (WGS) entry which is preliminary data.</text>
</comment>
<dbReference type="RefSeq" id="WP_354188508.1">
    <property type="nucleotide sequence ID" value="NZ_JBEPLI010000001.1"/>
</dbReference>
<accession>A0ABV2HF71</accession>
<reference evidence="6 7" key="1">
    <citation type="submission" date="2024-06" db="EMBL/GenBank/DDBJ databases">
        <title>Genomic Encyclopedia of Type Strains, Phase IV (KMG-IV): sequencing the most valuable type-strain genomes for metagenomic binning, comparative biology and taxonomic classification.</title>
        <authorList>
            <person name="Goeker M."/>
        </authorList>
    </citation>
    <scope>NUCLEOTIDE SEQUENCE [LARGE SCALE GENOMIC DNA]</scope>
    <source>
        <strain evidence="6 7">DSM 23649</strain>
    </source>
</reference>
<dbReference type="Proteomes" id="UP001549086">
    <property type="component" value="Unassembled WGS sequence"/>
</dbReference>
<dbReference type="InterPro" id="IPR007792">
    <property type="entry name" value="T4SS_VirB3/TrbD/AvhB"/>
</dbReference>
<keyword evidence="4 5" id="KW-0472">Membrane</keyword>
<evidence type="ECO:0000256" key="2">
    <source>
        <dbReference type="ARBA" id="ARBA00022692"/>
    </source>
</evidence>
<evidence type="ECO:0000256" key="5">
    <source>
        <dbReference type="SAM" id="Phobius"/>
    </source>
</evidence>
<protein>
    <submittedName>
        <fullName evidence="6">Type IV secretion system protein VirB3</fullName>
    </submittedName>
</protein>
<dbReference type="EMBL" id="JBEPLI010000001">
    <property type="protein sequence ID" value="MET3589180.1"/>
    <property type="molecule type" value="Genomic_DNA"/>
</dbReference>
<feature type="transmembrane region" description="Helical" evidence="5">
    <location>
        <begin position="29"/>
        <end position="57"/>
    </location>
</feature>
<evidence type="ECO:0000256" key="1">
    <source>
        <dbReference type="ARBA" id="ARBA00004370"/>
    </source>
</evidence>
<sequence>MKLQKQEAFPLFKGATRVPTIWGVPMMPLIVMVVSVAVIAMTINIFLWLIALPLWFIMAQITKNDDKAFRIWWLWIDTKFRNRNKSFWGASSYSPSNYHKRRQV</sequence>
<keyword evidence="3 5" id="KW-1133">Transmembrane helix</keyword>
<proteinExistence type="predicted"/>
<comment type="subcellular location">
    <subcellularLocation>
        <location evidence="1">Membrane</location>
    </subcellularLocation>
</comment>
<evidence type="ECO:0000256" key="4">
    <source>
        <dbReference type="ARBA" id="ARBA00023136"/>
    </source>
</evidence>